<dbReference type="Gene3D" id="3.40.50.150">
    <property type="entry name" value="Vaccinia Virus protein VP39"/>
    <property type="match status" value="1"/>
</dbReference>
<keyword evidence="1" id="KW-0812">Transmembrane</keyword>
<dbReference type="HOGENOM" id="CLU_062312_0_0_1"/>
<dbReference type="EMBL" id="KB203738">
    <property type="protein sequence ID" value="ESO83274.1"/>
    <property type="molecule type" value="Genomic_DNA"/>
</dbReference>
<keyword evidence="4" id="KW-1185">Reference proteome</keyword>
<dbReference type="AlphaFoldDB" id="V4B4C0"/>
<protein>
    <recommendedName>
        <fullName evidence="2">Methyltransferase FkbM domain-containing protein</fullName>
    </recommendedName>
</protein>
<proteinExistence type="predicted"/>
<dbReference type="OrthoDB" id="411251at2759"/>
<dbReference type="SUPFAM" id="SSF53335">
    <property type="entry name" value="S-adenosyl-L-methionine-dependent methyltransferases"/>
    <property type="match status" value="1"/>
</dbReference>
<accession>V4B4C0</accession>
<evidence type="ECO:0000313" key="3">
    <source>
        <dbReference type="EMBL" id="ESO83274.1"/>
    </source>
</evidence>
<dbReference type="Proteomes" id="UP000030746">
    <property type="component" value="Unassembled WGS sequence"/>
</dbReference>
<dbReference type="Pfam" id="PF05050">
    <property type="entry name" value="Methyltransf_21"/>
    <property type="match status" value="1"/>
</dbReference>
<evidence type="ECO:0000259" key="2">
    <source>
        <dbReference type="Pfam" id="PF05050"/>
    </source>
</evidence>
<dbReference type="RefSeq" id="XP_009066030.1">
    <property type="nucleotide sequence ID" value="XM_009067782.1"/>
</dbReference>
<name>V4B4C0_LOTGI</name>
<sequence length="321" mass="37080">MVFFRLKTIVVIFTVIIVLSLFFTFENSTKSKYEEKDLKQTRTDAKILRWINKQWIELNHFCEGRNNFLRAVLNSPAGKTPIFVHDLNDDAAVSKQLYDKGIWDPENVGLVHKYLTSYPDLVFMDLGAHVGTFSLMAAKLGRQVWSVDPLRGNLFRLCKSIEIGNFTEQVTVFYTALSDTYSVFNFQTDYKNIGGTRLNQKIDVTNFSQNGDATGISVISTVKLDDLLPLVNFKRAFIKMDVEEHEMNVLVGGQRFLDSVDVPYILMEWFWHKKPSGKFGPSIIDYMTKRNYKPFHPATDALLSLNDYHNWPIDVLWKKYS</sequence>
<dbReference type="CTD" id="20241149"/>
<dbReference type="InterPro" id="IPR006342">
    <property type="entry name" value="FkbM_mtfrase"/>
</dbReference>
<dbReference type="OMA" id="PSENDIW"/>
<gene>
    <name evidence="3" type="ORF">LOTGIDRAFT_169491</name>
</gene>
<dbReference type="PANTHER" id="PTHR34203">
    <property type="entry name" value="METHYLTRANSFERASE, FKBM FAMILY PROTEIN"/>
    <property type="match status" value="1"/>
</dbReference>
<keyword evidence="1" id="KW-1133">Transmembrane helix</keyword>
<organism evidence="3 4">
    <name type="scientific">Lottia gigantea</name>
    <name type="common">Giant owl limpet</name>
    <dbReference type="NCBI Taxonomy" id="225164"/>
    <lineage>
        <taxon>Eukaryota</taxon>
        <taxon>Metazoa</taxon>
        <taxon>Spiralia</taxon>
        <taxon>Lophotrochozoa</taxon>
        <taxon>Mollusca</taxon>
        <taxon>Gastropoda</taxon>
        <taxon>Patellogastropoda</taxon>
        <taxon>Lottioidea</taxon>
        <taxon>Lottiidae</taxon>
        <taxon>Lottia</taxon>
    </lineage>
</organism>
<keyword evidence="1" id="KW-0472">Membrane</keyword>
<dbReference type="InterPro" id="IPR052514">
    <property type="entry name" value="SAM-dependent_MTase"/>
</dbReference>
<dbReference type="InterPro" id="IPR029063">
    <property type="entry name" value="SAM-dependent_MTases_sf"/>
</dbReference>
<evidence type="ECO:0000313" key="4">
    <source>
        <dbReference type="Proteomes" id="UP000030746"/>
    </source>
</evidence>
<feature type="transmembrane region" description="Helical" evidence="1">
    <location>
        <begin position="6"/>
        <end position="25"/>
    </location>
</feature>
<feature type="domain" description="Methyltransferase FkbM" evidence="2">
    <location>
        <begin position="125"/>
        <end position="293"/>
    </location>
</feature>
<dbReference type="KEGG" id="lgi:LOTGIDRAFT_169491"/>
<reference evidence="3 4" key="1">
    <citation type="journal article" date="2013" name="Nature">
        <title>Insights into bilaterian evolution from three spiralian genomes.</title>
        <authorList>
            <person name="Simakov O."/>
            <person name="Marletaz F."/>
            <person name="Cho S.J."/>
            <person name="Edsinger-Gonzales E."/>
            <person name="Havlak P."/>
            <person name="Hellsten U."/>
            <person name="Kuo D.H."/>
            <person name="Larsson T."/>
            <person name="Lv J."/>
            <person name="Arendt D."/>
            <person name="Savage R."/>
            <person name="Osoegawa K."/>
            <person name="de Jong P."/>
            <person name="Grimwood J."/>
            <person name="Chapman J.A."/>
            <person name="Shapiro H."/>
            <person name="Aerts A."/>
            <person name="Otillar R.P."/>
            <person name="Terry A.Y."/>
            <person name="Boore J.L."/>
            <person name="Grigoriev I.V."/>
            <person name="Lindberg D.R."/>
            <person name="Seaver E.C."/>
            <person name="Weisblat D.A."/>
            <person name="Putnam N.H."/>
            <person name="Rokhsar D.S."/>
        </authorList>
    </citation>
    <scope>NUCLEOTIDE SEQUENCE [LARGE SCALE GENOMIC DNA]</scope>
</reference>
<dbReference type="GeneID" id="20241149"/>
<dbReference type="NCBIfam" id="TIGR01444">
    <property type="entry name" value="fkbM_fam"/>
    <property type="match status" value="1"/>
</dbReference>
<evidence type="ECO:0000256" key="1">
    <source>
        <dbReference type="SAM" id="Phobius"/>
    </source>
</evidence>
<dbReference type="PANTHER" id="PTHR34203:SF15">
    <property type="entry name" value="SLL1173 PROTEIN"/>
    <property type="match status" value="1"/>
</dbReference>